<dbReference type="SUPFAM" id="SSF52540">
    <property type="entry name" value="P-loop containing nucleoside triphosphate hydrolases"/>
    <property type="match status" value="1"/>
</dbReference>
<dbReference type="PANTHER" id="PTHR43394:SF11">
    <property type="entry name" value="ATP-BINDING CASSETTE TRANSPORTER"/>
    <property type="match status" value="1"/>
</dbReference>
<name>A0A2P6S4X0_ROSCH</name>
<dbReference type="Proteomes" id="UP000238479">
    <property type="component" value="Chromosome 2"/>
</dbReference>
<comment type="caution">
    <text evidence="4">The sequence shown here is derived from an EMBL/GenBank/DDBJ whole genome shotgun (WGS) entry which is preliminary data.</text>
</comment>
<sequence length="127" mass="13862">MLFAETVRENIVYGASDKIDEMMIIEAARSANAHDFISGLIDGYNTLCGDKGVQLSGGQKQCIAIARAILKKPAVLLLDEATSALDSQSEKVLQDSLERLRFGRTNVVVAHRLSTIQNCELIVVLDK</sequence>
<organism evidence="4 5">
    <name type="scientific">Rosa chinensis</name>
    <name type="common">China rose</name>
    <dbReference type="NCBI Taxonomy" id="74649"/>
    <lineage>
        <taxon>Eukaryota</taxon>
        <taxon>Viridiplantae</taxon>
        <taxon>Streptophyta</taxon>
        <taxon>Embryophyta</taxon>
        <taxon>Tracheophyta</taxon>
        <taxon>Spermatophyta</taxon>
        <taxon>Magnoliopsida</taxon>
        <taxon>eudicotyledons</taxon>
        <taxon>Gunneridae</taxon>
        <taxon>Pentapetalae</taxon>
        <taxon>rosids</taxon>
        <taxon>fabids</taxon>
        <taxon>Rosales</taxon>
        <taxon>Rosaceae</taxon>
        <taxon>Rosoideae</taxon>
        <taxon>Rosoideae incertae sedis</taxon>
        <taxon>Rosa</taxon>
    </lineage>
</organism>
<keyword evidence="1" id="KW-0813">Transport</keyword>
<evidence type="ECO:0000313" key="4">
    <source>
        <dbReference type="EMBL" id="PRQ53737.1"/>
    </source>
</evidence>
<dbReference type="EC" id="3.6.3.44" evidence="4"/>
<keyword evidence="5" id="KW-1185">Reference proteome</keyword>
<evidence type="ECO:0000256" key="2">
    <source>
        <dbReference type="ARBA" id="ARBA00022737"/>
    </source>
</evidence>
<dbReference type="GO" id="GO:0005524">
    <property type="term" value="F:ATP binding"/>
    <property type="evidence" value="ECO:0007669"/>
    <property type="project" value="InterPro"/>
</dbReference>
<dbReference type="GO" id="GO:0005743">
    <property type="term" value="C:mitochondrial inner membrane"/>
    <property type="evidence" value="ECO:0007669"/>
    <property type="project" value="TreeGrafter"/>
</dbReference>
<dbReference type="Gramene" id="PRQ53737">
    <property type="protein sequence ID" value="PRQ53737"/>
    <property type="gene ID" value="RchiOBHm_Chr2g0169801"/>
</dbReference>
<accession>A0A2P6S4X0</accession>
<reference evidence="4 5" key="1">
    <citation type="journal article" date="2018" name="Nat. Genet.">
        <title>The Rosa genome provides new insights in the design of modern roses.</title>
        <authorList>
            <person name="Bendahmane M."/>
        </authorList>
    </citation>
    <scope>NUCLEOTIDE SEQUENCE [LARGE SCALE GENOMIC DNA]</scope>
    <source>
        <strain evidence="5">cv. Old Blush</strain>
    </source>
</reference>
<dbReference type="GO" id="GO:0090374">
    <property type="term" value="P:oligopeptide export from mitochondrion"/>
    <property type="evidence" value="ECO:0007669"/>
    <property type="project" value="TreeGrafter"/>
</dbReference>
<dbReference type="PANTHER" id="PTHR43394">
    <property type="entry name" value="ATP-DEPENDENT PERMEASE MDL1, MITOCHONDRIAL"/>
    <property type="match status" value="1"/>
</dbReference>
<dbReference type="Gene3D" id="3.40.50.300">
    <property type="entry name" value="P-loop containing nucleotide triphosphate hydrolases"/>
    <property type="match status" value="1"/>
</dbReference>
<proteinExistence type="predicted"/>
<evidence type="ECO:0000313" key="5">
    <source>
        <dbReference type="Proteomes" id="UP000238479"/>
    </source>
</evidence>
<dbReference type="InterPro" id="IPR039421">
    <property type="entry name" value="Type_1_exporter"/>
</dbReference>
<evidence type="ECO:0000256" key="1">
    <source>
        <dbReference type="ARBA" id="ARBA00022448"/>
    </source>
</evidence>
<evidence type="ECO:0000259" key="3">
    <source>
        <dbReference type="Pfam" id="PF00005"/>
    </source>
</evidence>
<protein>
    <submittedName>
        <fullName evidence="4">Putative xenobiotic-transporting ATPase</fullName>
        <ecNumber evidence="4">3.6.3.44</ecNumber>
    </submittedName>
</protein>
<dbReference type="GO" id="GO:0015421">
    <property type="term" value="F:ABC-type oligopeptide transporter activity"/>
    <property type="evidence" value="ECO:0007669"/>
    <property type="project" value="TreeGrafter"/>
</dbReference>
<dbReference type="OMA" id="NAHLFIT"/>
<dbReference type="InterPro" id="IPR003439">
    <property type="entry name" value="ABC_transporter-like_ATP-bd"/>
</dbReference>
<keyword evidence="4" id="KW-0378">Hydrolase</keyword>
<dbReference type="InterPro" id="IPR027417">
    <property type="entry name" value="P-loop_NTPase"/>
</dbReference>
<keyword evidence="2" id="KW-0677">Repeat</keyword>
<feature type="domain" description="ABC transporter" evidence="3">
    <location>
        <begin position="6"/>
        <end position="83"/>
    </location>
</feature>
<gene>
    <name evidence="4" type="ORF">RchiOBHm_Chr2g0169801</name>
</gene>
<dbReference type="AlphaFoldDB" id="A0A2P6S4X0"/>
<dbReference type="GO" id="GO:0016887">
    <property type="term" value="F:ATP hydrolysis activity"/>
    <property type="evidence" value="ECO:0007669"/>
    <property type="project" value="InterPro"/>
</dbReference>
<dbReference type="STRING" id="74649.A0A2P6S4X0"/>
<dbReference type="Pfam" id="PF00005">
    <property type="entry name" value="ABC_tran"/>
    <property type="match status" value="1"/>
</dbReference>
<dbReference type="EMBL" id="PDCK01000040">
    <property type="protein sequence ID" value="PRQ53737.1"/>
    <property type="molecule type" value="Genomic_DNA"/>
</dbReference>